<dbReference type="Proteomes" id="UP001595887">
    <property type="component" value="Unassembled WGS sequence"/>
</dbReference>
<evidence type="ECO:0000313" key="6">
    <source>
        <dbReference type="Proteomes" id="UP001595887"/>
    </source>
</evidence>
<dbReference type="PANTHER" id="PTHR44688">
    <property type="entry name" value="DNA-BINDING TRANSCRIPTIONAL ACTIVATOR DEVR_DOSR"/>
    <property type="match status" value="1"/>
</dbReference>
<evidence type="ECO:0000259" key="4">
    <source>
        <dbReference type="PROSITE" id="PS50043"/>
    </source>
</evidence>
<dbReference type="Pfam" id="PF00196">
    <property type="entry name" value="GerE"/>
    <property type="match status" value="1"/>
</dbReference>
<dbReference type="PRINTS" id="PR00038">
    <property type="entry name" value="HTHLUXR"/>
</dbReference>
<dbReference type="RefSeq" id="WP_381421520.1">
    <property type="nucleotide sequence ID" value="NZ_JBHSDH010000012.1"/>
</dbReference>
<dbReference type="SUPFAM" id="SSF46894">
    <property type="entry name" value="C-terminal effector domain of the bipartite response regulators"/>
    <property type="match status" value="1"/>
</dbReference>
<gene>
    <name evidence="5" type="ORF">ACFOWX_03955</name>
</gene>
<keyword evidence="2" id="KW-0238">DNA-binding</keyword>
<dbReference type="SMART" id="SM00421">
    <property type="entry name" value="HTH_LUXR"/>
    <property type="match status" value="1"/>
</dbReference>
<reference evidence="6" key="1">
    <citation type="journal article" date="2019" name="Int. J. Syst. Evol. Microbiol.">
        <title>The Global Catalogue of Microorganisms (GCM) 10K type strain sequencing project: providing services to taxonomists for standard genome sequencing and annotation.</title>
        <authorList>
            <consortium name="The Broad Institute Genomics Platform"/>
            <consortium name="The Broad Institute Genome Sequencing Center for Infectious Disease"/>
            <person name="Wu L."/>
            <person name="Ma J."/>
        </authorList>
    </citation>
    <scope>NUCLEOTIDE SEQUENCE [LARGE SCALE GENOMIC DNA]</scope>
    <source>
        <strain evidence="6">CECT 8531</strain>
    </source>
</reference>
<dbReference type="PANTHER" id="PTHR44688:SF16">
    <property type="entry name" value="DNA-BINDING TRANSCRIPTIONAL ACTIVATOR DEVR_DOSR"/>
    <property type="match status" value="1"/>
</dbReference>
<keyword evidence="6" id="KW-1185">Reference proteome</keyword>
<dbReference type="InterPro" id="IPR000792">
    <property type="entry name" value="Tscrpt_reg_LuxR_C"/>
</dbReference>
<dbReference type="Gene3D" id="1.10.10.10">
    <property type="entry name" value="Winged helix-like DNA-binding domain superfamily/Winged helix DNA-binding domain"/>
    <property type="match status" value="1"/>
</dbReference>
<sequence>MLHKNDFTNEPELTNREMEVLEHIAQGLSTKEAAKHLDIAPRTVDRHIENIRLKLRAKNRSNMIACAVMHGLLNINGPKVTEPDSC</sequence>
<protein>
    <submittedName>
        <fullName evidence="5">LuxR C-terminal-related transcriptional regulator</fullName>
    </submittedName>
</protein>
<name>A0ABV8RE73_9SPHN</name>
<feature type="domain" description="HTH luxR-type" evidence="4">
    <location>
        <begin position="6"/>
        <end position="71"/>
    </location>
</feature>
<dbReference type="PROSITE" id="PS50043">
    <property type="entry name" value="HTH_LUXR_2"/>
    <property type="match status" value="1"/>
</dbReference>
<evidence type="ECO:0000256" key="2">
    <source>
        <dbReference type="ARBA" id="ARBA00023125"/>
    </source>
</evidence>
<dbReference type="EMBL" id="JBHSDH010000012">
    <property type="protein sequence ID" value="MFC4291564.1"/>
    <property type="molecule type" value="Genomic_DNA"/>
</dbReference>
<organism evidence="5 6">
    <name type="scientific">Sphingorhabdus arenilitoris</name>
    <dbReference type="NCBI Taxonomy" id="1490041"/>
    <lineage>
        <taxon>Bacteria</taxon>
        <taxon>Pseudomonadati</taxon>
        <taxon>Pseudomonadota</taxon>
        <taxon>Alphaproteobacteria</taxon>
        <taxon>Sphingomonadales</taxon>
        <taxon>Sphingomonadaceae</taxon>
        <taxon>Sphingorhabdus</taxon>
    </lineage>
</organism>
<comment type="caution">
    <text evidence="5">The sequence shown here is derived from an EMBL/GenBank/DDBJ whole genome shotgun (WGS) entry which is preliminary data.</text>
</comment>
<evidence type="ECO:0000313" key="5">
    <source>
        <dbReference type="EMBL" id="MFC4291564.1"/>
    </source>
</evidence>
<keyword evidence="3" id="KW-0804">Transcription</keyword>
<dbReference type="CDD" id="cd06170">
    <property type="entry name" value="LuxR_C_like"/>
    <property type="match status" value="1"/>
</dbReference>
<evidence type="ECO:0000256" key="1">
    <source>
        <dbReference type="ARBA" id="ARBA00023015"/>
    </source>
</evidence>
<evidence type="ECO:0000256" key="3">
    <source>
        <dbReference type="ARBA" id="ARBA00023163"/>
    </source>
</evidence>
<proteinExistence type="predicted"/>
<keyword evidence="1" id="KW-0805">Transcription regulation</keyword>
<dbReference type="InterPro" id="IPR036388">
    <property type="entry name" value="WH-like_DNA-bd_sf"/>
</dbReference>
<dbReference type="InterPro" id="IPR016032">
    <property type="entry name" value="Sig_transdc_resp-reg_C-effctor"/>
</dbReference>
<accession>A0ABV8RE73</accession>